<evidence type="ECO:0000259" key="1">
    <source>
        <dbReference type="Pfam" id="PF00535"/>
    </source>
</evidence>
<gene>
    <name evidence="2" type="ordered locus">syc2068_c</name>
</gene>
<dbReference type="GeneID" id="72430902"/>
<evidence type="ECO:0000313" key="3">
    <source>
        <dbReference type="Proteomes" id="UP000001175"/>
    </source>
</evidence>
<reference evidence="2 3" key="1">
    <citation type="journal article" date="2007" name="Photosyn. Res.">
        <title>Complete nucleotide sequence of the freshwater unicellular cyanobacterium Synechococcus elongatus PCC 6301 chromosome: gene content and organization.</title>
        <authorList>
            <person name="Sugita C."/>
            <person name="Ogata K."/>
            <person name="Shikata M."/>
            <person name="Jikuya H."/>
            <person name="Takano J."/>
            <person name="Furumichi M."/>
            <person name="Kanehisa M."/>
            <person name="Omata T."/>
            <person name="Sugiura M."/>
            <person name="Sugita M."/>
        </authorList>
    </citation>
    <scope>NUCLEOTIDE SEQUENCE [LARGE SCALE GENOMIC DNA]</scope>
    <source>
        <strain evidence="3">ATCC 27144 / PCC 6301 / SAUG 1402/1</strain>
    </source>
</reference>
<dbReference type="InterPro" id="IPR029044">
    <property type="entry name" value="Nucleotide-diphossugar_trans"/>
</dbReference>
<dbReference type="RefSeq" id="WP_011244378.1">
    <property type="nucleotide sequence ID" value="NC_006576.1"/>
</dbReference>
<dbReference type="Gene3D" id="3.90.550.10">
    <property type="entry name" value="Spore Coat Polysaccharide Biosynthesis Protein SpsA, Chain A"/>
    <property type="match status" value="1"/>
</dbReference>
<dbReference type="GO" id="GO:0016758">
    <property type="term" value="F:hexosyltransferase activity"/>
    <property type="evidence" value="ECO:0007669"/>
    <property type="project" value="UniProtKB-ARBA"/>
</dbReference>
<dbReference type="SUPFAM" id="SSF53448">
    <property type="entry name" value="Nucleotide-diphospho-sugar transferases"/>
    <property type="match status" value="1"/>
</dbReference>
<dbReference type="Pfam" id="PF00535">
    <property type="entry name" value="Glycos_transf_2"/>
    <property type="match status" value="1"/>
</dbReference>
<organism evidence="2 3">
    <name type="scientific">Synechococcus sp. (strain ATCC 27144 / PCC 6301 / SAUG 1402/1)</name>
    <name type="common">Anacystis nidulans</name>
    <dbReference type="NCBI Taxonomy" id="269084"/>
    <lineage>
        <taxon>Bacteria</taxon>
        <taxon>Bacillati</taxon>
        <taxon>Cyanobacteriota</taxon>
        <taxon>Cyanophyceae</taxon>
        <taxon>Synechococcales</taxon>
        <taxon>Synechococcaceae</taxon>
        <taxon>Synechococcus</taxon>
    </lineage>
</organism>
<dbReference type="CDD" id="cd06433">
    <property type="entry name" value="GT_2_WfgS_like"/>
    <property type="match status" value="1"/>
</dbReference>
<proteinExistence type="predicted"/>
<dbReference type="Proteomes" id="UP000001175">
    <property type="component" value="Chromosome"/>
</dbReference>
<protein>
    <submittedName>
        <fullName evidence="2">Probable glycosly transferase</fullName>
    </submittedName>
</protein>
<dbReference type="eggNOG" id="COG1216">
    <property type="taxonomic scope" value="Bacteria"/>
</dbReference>
<accession>A0A0H3K511</accession>
<feature type="domain" description="Glycosyltransferase 2-like" evidence="1">
    <location>
        <begin position="5"/>
        <end position="128"/>
    </location>
</feature>
<dbReference type="EMBL" id="AP008231">
    <property type="protein sequence ID" value="BAD80258.1"/>
    <property type="molecule type" value="Genomic_DNA"/>
</dbReference>
<evidence type="ECO:0000313" key="2">
    <source>
        <dbReference type="EMBL" id="BAD80258.1"/>
    </source>
</evidence>
<dbReference type="PANTHER" id="PTHR22916:SF3">
    <property type="entry name" value="UDP-GLCNAC:BETAGAL BETA-1,3-N-ACETYLGLUCOSAMINYLTRANSFERASE-LIKE PROTEIN 1"/>
    <property type="match status" value="1"/>
</dbReference>
<name>A0A0H3K511_SYNP6</name>
<dbReference type="PANTHER" id="PTHR22916">
    <property type="entry name" value="GLYCOSYLTRANSFERASE"/>
    <property type="match status" value="1"/>
</dbReference>
<dbReference type="InterPro" id="IPR001173">
    <property type="entry name" value="Glyco_trans_2-like"/>
</dbReference>
<dbReference type="SMR" id="A0A0H3K511"/>
<keyword evidence="2" id="KW-0808">Transferase</keyword>
<sequence length="247" mass="28423">MPKLSLIIATFNDAIGLARCLDSIEQQTVRADCEVLVFDNASSDGTVELLQGWSDRLTYWESERDRGIYHAWNKAIARASGDYVAFVGADDYYASPTALQQLLELTVGQPDLVSGRNAYYSPEGKFLRTWGYAWDWQRMRESMILSHPGLLMRRSLFDRIGLFDERFRICGDYDWLLRLPPDLKAVHTNQVILCLSMGGLSNTRISRVFAETFQAQRRQPDLGRWRSGVYWLINWLKFGRRKLIGLA</sequence>
<dbReference type="KEGG" id="syc:syc2068_c"/>
<dbReference type="AlphaFoldDB" id="A0A0H3K511"/>